<dbReference type="InterPro" id="IPR027417">
    <property type="entry name" value="P-loop_NTPase"/>
</dbReference>
<dbReference type="RefSeq" id="WP_115860664.1">
    <property type="nucleotide sequence ID" value="NZ_QTSU01000003.1"/>
</dbReference>
<evidence type="ECO:0000313" key="1">
    <source>
        <dbReference type="EMBL" id="RDZ26537.1"/>
    </source>
</evidence>
<sequence>MSASPADLPEFLPFKLDLVGRRVLWLRLSAQQREEAAFLDDRAVPANAEGGWMPLASLPAEVPHDDAADAIFHIGHCGSTLLSRVLGAWPELQGLREPLPLRSLAEAWPQLGRAESRLSEAEAPQLLRALWSNWSRALLPWRRSVVKATSNCNGLIAPLLAHTQLRALLLDMPLRPYLATLLKSPNSVLDAASAAGERLRDLQARGHAQGVALHALSLPQQCAMGWLAERVRYAAHAAGAQGARVLRVDFETLLAQPEATLHVIAAHLSLDPAGVPRALSSPAWGRYSKAQSHDYSRNDRAHDLTLALQRHGADIAEGEAWVEAALRREPALQAVTGA</sequence>
<dbReference type="SUPFAM" id="SSF52540">
    <property type="entry name" value="P-loop containing nucleoside triphosphate hydrolases"/>
    <property type="match status" value="1"/>
</dbReference>
<evidence type="ECO:0008006" key="3">
    <source>
        <dbReference type="Google" id="ProtNLM"/>
    </source>
</evidence>
<comment type="caution">
    <text evidence="1">The sequence shown here is derived from an EMBL/GenBank/DDBJ whole genome shotgun (WGS) entry which is preliminary data.</text>
</comment>
<organism evidence="1 2">
    <name type="scientific">Lysobacter silvisoli</name>
    <dbReference type="NCBI Taxonomy" id="2293254"/>
    <lineage>
        <taxon>Bacteria</taxon>
        <taxon>Pseudomonadati</taxon>
        <taxon>Pseudomonadota</taxon>
        <taxon>Gammaproteobacteria</taxon>
        <taxon>Lysobacterales</taxon>
        <taxon>Lysobacteraceae</taxon>
        <taxon>Lysobacter</taxon>
    </lineage>
</organism>
<dbReference type="Proteomes" id="UP000264492">
    <property type="component" value="Unassembled WGS sequence"/>
</dbReference>
<dbReference type="OrthoDB" id="3397773at2"/>
<protein>
    <recommendedName>
        <fullName evidence="3">Sulfotransferase</fullName>
    </recommendedName>
</protein>
<dbReference type="AlphaFoldDB" id="A0A371JY82"/>
<evidence type="ECO:0000313" key="2">
    <source>
        <dbReference type="Proteomes" id="UP000264492"/>
    </source>
</evidence>
<name>A0A371JY82_9GAMM</name>
<accession>A0A371JY82</accession>
<proteinExistence type="predicted"/>
<gene>
    <name evidence="1" type="ORF">DX914_16245</name>
</gene>
<keyword evidence="2" id="KW-1185">Reference proteome</keyword>
<dbReference type="Gene3D" id="3.40.50.300">
    <property type="entry name" value="P-loop containing nucleotide triphosphate hydrolases"/>
    <property type="match status" value="1"/>
</dbReference>
<reference evidence="1 2" key="1">
    <citation type="submission" date="2018-08" db="EMBL/GenBank/DDBJ databases">
        <title>Lysobacter sp. zong2l5, whole genome shotgun sequence.</title>
        <authorList>
            <person name="Zhang X."/>
            <person name="Feng G."/>
            <person name="Zhu H."/>
        </authorList>
    </citation>
    <scope>NUCLEOTIDE SEQUENCE [LARGE SCALE GENOMIC DNA]</scope>
    <source>
        <strain evidence="2">zong2l5</strain>
    </source>
</reference>
<dbReference type="EMBL" id="QTSU01000003">
    <property type="protein sequence ID" value="RDZ26537.1"/>
    <property type="molecule type" value="Genomic_DNA"/>
</dbReference>